<gene>
    <name evidence="1" type="ORF">CPELLU_LOCUS5782</name>
</gene>
<accession>A0A9N9G328</accession>
<evidence type="ECO:0000313" key="1">
    <source>
        <dbReference type="EMBL" id="CAG8573996.1"/>
    </source>
</evidence>
<protein>
    <submittedName>
        <fullName evidence="1">13586_t:CDS:1</fullName>
    </submittedName>
</protein>
<dbReference type="OrthoDB" id="5800391at2759"/>
<sequence length="283" mass="32564">MTPSHYEYFYAIVDYLREHQTGNFISNKISNIIEKITADLVKNNLIKEILKQANMLVLFVHKSHLAIYDTTNSIIYVRSAIDKILEKQSDIFINIEVFGIASDENNTFYTSCKRIALIFKPVKQIITLLESCIASLANCFLGIIQLAAVFREYLLATISWGVVKDEYTHLQELAKIMFAIVLFQDNCGQNFSILKWFIKGCHIWLQVSQLESMAQIYSFYVSNIKKKLNFCDNNSVDIELCNSMFNKIIFAEIDCPDLNSNKKKDEVEVVNFTANEIAIVFQN</sequence>
<dbReference type="Proteomes" id="UP000789759">
    <property type="component" value="Unassembled WGS sequence"/>
</dbReference>
<reference evidence="1" key="1">
    <citation type="submission" date="2021-06" db="EMBL/GenBank/DDBJ databases">
        <authorList>
            <person name="Kallberg Y."/>
            <person name="Tangrot J."/>
            <person name="Rosling A."/>
        </authorList>
    </citation>
    <scope>NUCLEOTIDE SEQUENCE</scope>
    <source>
        <strain evidence="1">FL966</strain>
    </source>
</reference>
<proteinExistence type="predicted"/>
<dbReference type="AlphaFoldDB" id="A0A9N9G328"/>
<comment type="caution">
    <text evidence="1">The sequence shown here is derived from an EMBL/GenBank/DDBJ whole genome shotgun (WGS) entry which is preliminary data.</text>
</comment>
<evidence type="ECO:0000313" key="2">
    <source>
        <dbReference type="Proteomes" id="UP000789759"/>
    </source>
</evidence>
<name>A0A9N9G328_9GLOM</name>
<organism evidence="1 2">
    <name type="scientific">Cetraspora pellucida</name>
    <dbReference type="NCBI Taxonomy" id="1433469"/>
    <lineage>
        <taxon>Eukaryota</taxon>
        <taxon>Fungi</taxon>
        <taxon>Fungi incertae sedis</taxon>
        <taxon>Mucoromycota</taxon>
        <taxon>Glomeromycotina</taxon>
        <taxon>Glomeromycetes</taxon>
        <taxon>Diversisporales</taxon>
        <taxon>Gigasporaceae</taxon>
        <taxon>Cetraspora</taxon>
    </lineage>
</organism>
<keyword evidence="2" id="KW-1185">Reference proteome</keyword>
<dbReference type="EMBL" id="CAJVQA010003417">
    <property type="protein sequence ID" value="CAG8573996.1"/>
    <property type="molecule type" value="Genomic_DNA"/>
</dbReference>